<keyword evidence="4 5" id="KW-0472">Membrane</keyword>
<name>A0ABP4BAU4_9ACTN</name>
<proteinExistence type="predicted"/>
<dbReference type="InterPro" id="IPR052165">
    <property type="entry name" value="Membrane_assoc_protease"/>
</dbReference>
<gene>
    <name evidence="7" type="ORF">GCM10009560_62760</name>
</gene>
<evidence type="ECO:0000256" key="4">
    <source>
        <dbReference type="ARBA" id="ARBA00023136"/>
    </source>
</evidence>
<comment type="subcellular location">
    <subcellularLocation>
        <location evidence="1">Membrane</location>
        <topology evidence="1">Multi-pass membrane protein</topology>
    </subcellularLocation>
</comment>
<keyword evidence="8" id="KW-1185">Reference proteome</keyword>
<evidence type="ECO:0000259" key="6">
    <source>
        <dbReference type="Pfam" id="PF01957"/>
    </source>
</evidence>
<dbReference type="PANTHER" id="PTHR33507">
    <property type="entry name" value="INNER MEMBRANE PROTEIN YBBJ"/>
    <property type="match status" value="1"/>
</dbReference>
<sequence length="143" mass="15142">MDEWVIWIILAVVLGVAEIFTLTAALGLLGGAALLTAATAALGLPLPFQLLVFTLASATGLVLVRPLAVRHLRQPPRRRFGIEALVGKPAYVTAEVTGQAGRVRIGGEEWSARAYDESLVIPTGATVEVIEIEGATALVYPRE</sequence>
<feature type="transmembrane region" description="Helical" evidence="5">
    <location>
        <begin position="46"/>
        <end position="68"/>
    </location>
</feature>
<dbReference type="Gene3D" id="2.40.50.140">
    <property type="entry name" value="Nucleic acid-binding proteins"/>
    <property type="match status" value="1"/>
</dbReference>
<evidence type="ECO:0000256" key="3">
    <source>
        <dbReference type="ARBA" id="ARBA00022989"/>
    </source>
</evidence>
<keyword evidence="3 5" id="KW-1133">Transmembrane helix</keyword>
<evidence type="ECO:0000256" key="1">
    <source>
        <dbReference type="ARBA" id="ARBA00004141"/>
    </source>
</evidence>
<dbReference type="InterPro" id="IPR012340">
    <property type="entry name" value="NA-bd_OB-fold"/>
</dbReference>
<dbReference type="SUPFAM" id="SSF141322">
    <property type="entry name" value="NfeD domain-like"/>
    <property type="match status" value="1"/>
</dbReference>
<feature type="domain" description="NfeD-like C-terminal" evidence="6">
    <location>
        <begin position="83"/>
        <end position="141"/>
    </location>
</feature>
<reference evidence="8" key="1">
    <citation type="journal article" date="2019" name="Int. J. Syst. Evol. Microbiol.">
        <title>The Global Catalogue of Microorganisms (GCM) 10K type strain sequencing project: providing services to taxonomists for standard genome sequencing and annotation.</title>
        <authorList>
            <consortium name="The Broad Institute Genomics Platform"/>
            <consortium name="The Broad Institute Genome Sequencing Center for Infectious Disease"/>
            <person name="Wu L."/>
            <person name="Ma J."/>
        </authorList>
    </citation>
    <scope>NUCLEOTIDE SEQUENCE [LARGE SCALE GENOMIC DNA]</scope>
    <source>
        <strain evidence="8">JCM 11136</strain>
    </source>
</reference>
<dbReference type="PANTHER" id="PTHR33507:SF3">
    <property type="entry name" value="INNER MEMBRANE PROTEIN YBBJ"/>
    <property type="match status" value="1"/>
</dbReference>
<evidence type="ECO:0000313" key="7">
    <source>
        <dbReference type="EMBL" id="GAA0946769.1"/>
    </source>
</evidence>
<dbReference type="RefSeq" id="WP_343953759.1">
    <property type="nucleotide sequence ID" value="NZ_BAAAHQ010000040.1"/>
</dbReference>
<evidence type="ECO:0000256" key="2">
    <source>
        <dbReference type="ARBA" id="ARBA00022692"/>
    </source>
</evidence>
<keyword evidence="2 5" id="KW-0812">Transmembrane</keyword>
<comment type="caution">
    <text evidence="7">The sequence shown here is derived from an EMBL/GenBank/DDBJ whole genome shotgun (WGS) entry which is preliminary data.</text>
</comment>
<dbReference type="Pfam" id="PF01957">
    <property type="entry name" value="NfeD"/>
    <property type="match status" value="1"/>
</dbReference>
<dbReference type="InterPro" id="IPR002810">
    <property type="entry name" value="NfeD-like_C"/>
</dbReference>
<feature type="transmembrane region" description="Helical" evidence="5">
    <location>
        <begin position="7"/>
        <end position="34"/>
    </location>
</feature>
<dbReference type="Proteomes" id="UP001501578">
    <property type="component" value="Unassembled WGS sequence"/>
</dbReference>
<evidence type="ECO:0000256" key="5">
    <source>
        <dbReference type="SAM" id="Phobius"/>
    </source>
</evidence>
<organism evidence="7 8">
    <name type="scientific">Nonomuraea longicatena</name>
    <dbReference type="NCBI Taxonomy" id="83682"/>
    <lineage>
        <taxon>Bacteria</taxon>
        <taxon>Bacillati</taxon>
        <taxon>Actinomycetota</taxon>
        <taxon>Actinomycetes</taxon>
        <taxon>Streptosporangiales</taxon>
        <taxon>Streptosporangiaceae</taxon>
        <taxon>Nonomuraea</taxon>
    </lineage>
</organism>
<evidence type="ECO:0000313" key="8">
    <source>
        <dbReference type="Proteomes" id="UP001501578"/>
    </source>
</evidence>
<protein>
    <submittedName>
        <fullName evidence="7">NfeD family protein</fullName>
    </submittedName>
</protein>
<accession>A0ABP4BAU4</accession>
<dbReference type="EMBL" id="BAAAHQ010000040">
    <property type="protein sequence ID" value="GAA0946769.1"/>
    <property type="molecule type" value="Genomic_DNA"/>
</dbReference>